<name>A0A918KIH9_9PROT</name>
<dbReference type="GO" id="GO:0005829">
    <property type="term" value="C:cytosol"/>
    <property type="evidence" value="ECO:0007669"/>
    <property type="project" value="TreeGrafter"/>
</dbReference>
<dbReference type="PANTHER" id="PTHR30523">
    <property type="entry name" value="PHOSPHOENOLPYRUVATE CARBOXYLASE"/>
    <property type="match status" value="1"/>
</dbReference>
<accession>A0A918KIH9</accession>
<evidence type="ECO:0000313" key="4">
    <source>
        <dbReference type="Proteomes" id="UP000600865"/>
    </source>
</evidence>
<dbReference type="PANTHER" id="PTHR30523:SF6">
    <property type="entry name" value="PHOSPHOENOLPYRUVATE CARBOXYLASE"/>
    <property type="match status" value="1"/>
</dbReference>
<dbReference type="PRINTS" id="PR00150">
    <property type="entry name" value="PEPCARBXLASE"/>
</dbReference>
<dbReference type="InterPro" id="IPR015813">
    <property type="entry name" value="Pyrv/PenolPyrv_kinase-like_dom"/>
</dbReference>
<dbReference type="AlphaFoldDB" id="A0A918KIH9"/>
<reference evidence="3 4" key="1">
    <citation type="journal article" date="2014" name="Int. J. Syst. Evol. Microbiol.">
        <title>Complete genome sequence of Corynebacterium casei LMG S-19264T (=DSM 44701T), isolated from a smear-ripened cheese.</title>
        <authorList>
            <consortium name="US DOE Joint Genome Institute (JGI-PGF)"/>
            <person name="Walter F."/>
            <person name="Albersmeier A."/>
            <person name="Kalinowski J."/>
            <person name="Ruckert C."/>
        </authorList>
    </citation>
    <scope>NUCLEOTIDE SEQUENCE [LARGE SCALE GENOMIC DNA]</scope>
    <source>
        <strain evidence="3 4">KCTC 23968</strain>
    </source>
</reference>
<dbReference type="GO" id="GO:0006099">
    <property type="term" value="P:tricarboxylic acid cycle"/>
    <property type="evidence" value="ECO:0007669"/>
    <property type="project" value="InterPro"/>
</dbReference>
<dbReference type="GO" id="GO:0015977">
    <property type="term" value="P:carbon fixation"/>
    <property type="evidence" value="ECO:0007669"/>
    <property type="project" value="InterPro"/>
</dbReference>
<dbReference type="RefSeq" id="WP_233349886.1">
    <property type="nucleotide sequence ID" value="NZ_BMYV01000001.1"/>
</dbReference>
<evidence type="ECO:0000313" key="3">
    <source>
        <dbReference type="EMBL" id="GGX64904.1"/>
    </source>
</evidence>
<comment type="caution">
    <text evidence="3">The sequence shown here is derived from an EMBL/GenBank/DDBJ whole genome shotgun (WGS) entry which is preliminary data.</text>
</comment>
<dbReference type="GO" id="GO:0008964">
    <property type="term" value="F:phosphoenolpyruvate carboxylase activity"/>
    <property type="evidence" value="ECO:0007669"/>
    <property type="project" value="InterPro"/>
</dbReference>
<comment type="function">
    <text evidence="1">Forms oxaloacetate, a four-carbon dicarboxylic acid source for the tricarboxylic acid cycle.</text>
</comment>
<evidence type="ECO:0000256" key="2">
    <source>
        <dbReference type="ARBA" id="ARBA00022419"/>
    </source>
</evidence>
<proteinExistence type="predicted"/>
<dbReference type="Pfam" id="PF00311">
    <property type="entry name" value="PEPcase"/>
    <property type="match status" value="1"/>
</dbReference>
<sequence>MTTQELHDKLTTLLNGHKNAVVSDPQANPVKLLAYDISKAVEDRSVAFKDVEALVKTLSDHGAIERAQRLLKRAGADRFASLRNRIKAVAETHADAGFDAFKAWAEQPGQGIVLTAHPTFSLSRDIRNTLGGIASSQAGKIDGFVETLKTHPYLPQRAPTLIEEHEDTQDTLARIQGAMDKLNATVLDVAAKHFPNQWMSLTPHLADAYSWVGYDIDGRTDISWGDALRLRLSEKRDQLARYAKEAARIASKGGFKAASEDAIDALSDRIRDGLSSAERDLNLFETDLDNPENLVAAANNLTRQSPRRFTDLAVLDPLLESAIQGAPDAKTQRELVCLRAKMKAFGLGTARIHFRLNARHVMSGVKGIFGLSENGSDTRTVLNRATELTKSVDVQPVNFASLALEKSTAHEKMILIAQIQKYIDASVPIRLLIAETEDALVPLSVLYLARRYGVADMLDISPLFETADALNNGGRIISKMLENPVYREYIQSRGVFAIQTGFSDAGRFMGQIPATLAIERLQSHFAREMERHNVSGVTALVFNTHGEGLGRGGHPGNIAQRLDYAMSPWAISQFERRNIHLCHETSFQGGDGYLWFQTPELADATVFSLIGGRHADRSKASDDPFYTEKDFSWDVYRTIGSEQDALYSDPNYVSLLGGLGQNMLIPTGSRAAKRAKPGSGGDMFNPRLLRAIPHNAILQQFGAPANIFYGVGRAAGIDPEKFEALYASSARAKSIFDLVITTMGRTNLSILTGYGRLFDPGFWISRALSGAEPMLANRSLIIAETLESSTWRSQIMDLANRLRLDQYDSLRFLAQCDEDADFTPDDTLMILHALRLAMIMKMMITMAELPVISDEATSRLSALQRMQTFQINDILDDLRDRYPAKTAPMEWTKALSEKTDTPVTSGGFAHITDHVIRPLDRAKDIVRQITIAVTHHYDAFG</sequence>
<dbReference type="InterPro" id="IPR021135">
    <property type="entry name" value="PEP_COase"/>
</dbReference>
<dbReference type="Proteomes" id="UP000600865">
    <property type="component" value="Unassembled WGS sequence"/>
</dbReference>
<dbReference type="SUPFAM" id="SSF51621">
    <property type="entry name" value="Phosphoenolpyruvate/pyruvate domain"/>
    <property type="match status" value="1"/>
</dbReference>
<keyword evidence="4" id="KW-1185">Reference proteome</keyword>
<evidence type="ECO:0000256" key="1">
    <source>
        <dbReference type="ARBA" id="ARBA00003670"/>
    </source>
</evidence>
<organism evidence="3 4">
    <name type="scientific">Litorimonas cladophorae</name>
    <dbReference type="NCBI Taxonomy" id="1220491"/>
    <lineage>
        <taxon>Bacteria</taxon>
        <taxon>Pseudomonadati</taxon>
        <taxon>Pseudomonadota</taxon>
        <taxon>Alphaproteobacteria</taxon>
        <taxon>Maricaulales</taxon>
        <taxon>Robiginitomaculaceae</taxon>
    </lineage>
</organism>
<gene>
    <name evidence="3" type="ORF">GCM10011309_13960</name>
</gene>
<protein>
    <recommendedName>
        <fullName evidence="2">Phosphoenolpyruvate carboxylase</fullName>
    </recommendedName>
</protein>
<dbReference type="EMBL" id="BMYV01000001">
    <property type="protein sequence ID" value="GGX64904.1"/>
    <property type="molecule type" value="Genomic_DNA"/>
</dbReference>